<feature type="transmembrane region" description="Helical" evidence="1">
    <location>
        <begin position="109"/>
        <end position="133"/>
    </location>
</feature>
<accession>A0ABM0MUE4</accession>
<evidence type="ECO:0000313" key="2">
    <source>
        <dbReference type="Proteomes" id="UP000694865"/>
    </source>
</evidence>
<keyword evidence="2" id="KW-1185">Reference proteome</keyword>
<feature type="transmembrane region" description="Helical" evidence="1">
    <location>
        <begin position="83"/>
        <end position="103"/>
    </location>
</feature>
<gene>
    <name evidence="3" type="primary">LOC102804799</name>
</gene>
<feature type="transmembrane region" description="Helical" evidence="1">
    <location>
        <begin position="236"/>
        <end position="257"/>
    </location>
</feature>
<organism evidence="2 3">
    <name type="scientific">Saccoglossus kowalevskii</name>
    <name type="common">Acorn worm</name>
    <dbReference type="NCBI Taxonomy" id="10224"/>
    <lineage>
        <taxon>Eukaryota</taxon>
        <taxon>Metazoa</taxon>
        <taxon>Hemichordata</taxon>
        <taxon>Enteropneusta</taxon>
        <taxon>Harrimaniidae</taxon>
        <taxon>Saccoglossus</taxon>
    </lineage>
</organism>
<dbReference type="InterPro" id="IPR036259">
    <property type="entry name" value="MFS_trans_sf"/>
</dbReference>
<dbReference type="SUPFAM" id="SSF103473">
    <property type="entry name" value="MFS general substrate transporter"/>
    <property type="match status" value="1"/>
</dbReference>
<keyword evidence="1" id="KW-0472">Membrane</keyword>
<reference evidence="3" key="1">
    <citation type="submission" date="2025-08" db="UniProtKB">
        <authorList>
            <consortium name="RefSeq"/>
        </authorList>
    </citation>
    <scope>IDENTIFICATION</scope>
    <source>
        <tissue evidence="3">Testes</tissue>
    </source>
</reference>
<keyword evidence="1" id="KW-0812">Transmembrane</keyword>
<feature type="transmembrane region" description="Helical" evidence="1">
    <location>
        <begin position="205"/>
        <end position="224"/>
    </location>
</feature>
<name>A0ABM0MUE4_SACKO</name>
<protein>
    <submittedName>
        <fullName evidence="3">Solute carrier family 43 member 3-like</fullName>
    </submittedName>
</protein>
<dbReference type="PANTHER" id="PTHR20765:SF1">
    <property type="entry name" value="EQUILIBRATIVE NUCLEOBASE TRANSPORTER 1"/>
    <property type="match status" value="1"/>
</dbReference>
<proteinExistence type="predicted"/>
<dbReference type="PANTHER" id="PTHR20765">
    <property type="entry name" value="SOLUTE CARRIER FAMILY 43 MEMBER 3-RELATED"/>
    <property type="match status" value="1"/>
</dbReference>
<dbReference type="RefSeq" id="XP_006823635.1">
    <property type="nucleotide sequence ID" value="XM_006823572.1"/>
</dbReference>
<sequence>MTTTSVSIYPDITDASVLKLVSFTTLTEFEEKPSVPQRYEWFQSTELYPVKSDIYSSTSTTQSFRKTIASCEWAWHTIWFTILYVRYSYFIGTLNPFLFYIVADGQKQVAMMTSLFGLMQLAIFVIAPLSGLIMDSKSDSQLFQAIIATTIPIVALVCMSLFVLVHIPEIQIISFLCFIIGRVFVGCAHGNMIALLFPPEYYGRLFGLGYLIAGIGSLLNYPLFNLTQVLPDRNPIYVDCILLVVVLISHGYPILLWRKMNIKNKEEFNFKILEET</sequence>
<feature type="transmembrane region" description="Helical" evidence="1">
    <location>
        <begin position="173"/>
        <end position="198"/>
    </location>
</feature>
<dbReference type="Proteomes" id="UP000694865">
    <property type="component" value="Unplaced"/>
</dbReference>
<dbReference type="Gene3D" id="1.20.1250.20">
    <property type="entry name" value="MFS general substrate transporter like domains"/>
    <property type="match status" value="1"/>
</dbReference>
<keyword evidence="1" id="KW-1133">Transmembrane helix</keyword>
<feature type="transmembrane region" description="Helical" evidence="1">
    <location>
        <begin position="145"/>
        <end position="167"/>
    </location>
</feature>
<dbReference type="GeneID" id="102804799"/>
<evidence type="ECO:0000256" key="1">
    <source>
        <dbReference type="SAM" id="Phobius"/>
    </source>
</evidence>
<evidence type="ECO:0000313" key="3">
    <source>
        <dbReference type="RefSeq" id="XP_006823635.1"/>
    </source>
</evidence>
<dbReference type="InterPro" id="IPR027197">
    <property type="entry name" value="SLC43A3"/>
</dbReference>